<organism evidence="1 2">
    <name type="scientific">Puccinia striiformis f. sp. tritici</name>
    <dbReference type="NCBI Taxonomy" id="168172"/>
    <lineage>
        <taxon>Eukaryota</taxon>
        <taxon>Fungi</taxon>
        <taxon>Dikarya</taxon>
        <taxon>Basidiomycota</taxon>
        <taxon>Pucciniomycotina</taxon>
        <taxon>Pucciniomycetes</taxon>
        <taxon>Pucciniales</taxon>
        <taxon>Pucciniaceae</taxon>
        <taxon>Puccinia</taxon>
    </lineage>
</organism>
<reference evidence="2" key="1">
    <citation type="journal article" date="2018" name="BMC Genomics">
        <title>Genomic insights into host adaptation between the wheat stripe rust pathogen (Puccinia striiformis f. sp. tritici) and the barley stripe rust pathogen (Puccinia striiformis f. sp. hordei).</title>
        <authorList>
            <person name="Xia C."/>
            <person name="Wang M."/>
            <person name="Yin C."/>
            <person name="Cornejo O.E."/>
            <person name="Hulbert S.H."/>
            <person name="Chen X."/>
        </authorList>
    </citation>
    <scope>NUCLEOTIDE SEQUENCE [LARGE SCALE GENOMIC DNA]</scope>
    <source>
        <strain evidence="2">93-210</strain>
    </source>
</reference>
<accession>A0ACC0E3N6</accession>
<sequence length="1015" mass="115227">MDDLSKTLAGWNAQRQPGFASASHVPYKPAQYERPPSSLKCHYCFGDGHTLYRCNLYSQDEFEKKVYREGKDYKLPNGTSIHYDCSHLVKAVVKRFASMSRPPAMPGVLQLPLGTQTKKDETPAEVQSSFGKLEECEPNRVASYKADMAKHLRGGKEIPDNPFPGYKEAQAEKEKNKKVQFKDDEKKKEKPTHTSFLEKALAKEYPKAEDRVVQRMVSEGRMELSYGEIFAIWNGVTESFKKKISRKKVMIDPPADKQTSAADVESEDVSEDSGKEEEQAKRLHYTCPLGYIEIGINGKEVQALLDNRLMVNVLPKDLAVRLGLIVTEKSMNLKGIGGHQSKILGITESVRVRIGNIKRAVHFWISSSNVWETSFPTNTTSTSNVVIAPEDHTFERRMQRDAAYLSYAAKYKSASKKIKPVNEAMPQNINKPLAFPTLSRDPYDTPSTPFPPEFAPTPKITEERLKVVNFGPKDFLKPEELKLMKHVIMERQGAFAFAPEERGLLKHSYGEPYIIPLVLHSPWQQRPIPIAQAIKGKFIELQDGNLRVVHDLQRLNKNPLLVALASLGDIMGGYNERELSHVSRPLATFETPLGQFQLTRLPQGATNLVAVYQSQMMWILQEEIPDNVGIFIDNGGIKGPLSDYDQEVLPENPGIRRFIWEYVITLKRILYHIEEAGLTVSGKKIVCCVPALELLGHVVCKDGRTDGLSRREPNEDESEGSDFDEDTSRIKPHPGFGIKEFNTLNLGVEGSQFIQEGLWSLLQQYLTDMRRPDNCTDEEWKTICHKSETFFLSNGKLKRRNKPSLQVVVFVHQSQKFILDTLHEELGHRGLEETYRRCKLRFWWQNMKKNVTDWVKSCEACQKRSLVKPMELKHATGKSTVFGHVSMDAIHIKAGKWKYLLVARNDLSGWVEAVGLEKLTVAKVASWFQENWIHRYGLPWTVAMDGGGEFGKEVQDMLKNSGSNVKITTLYYPEANGMIERGHQPLKDALVKMCGNDGKTWRNYLPLVLFADHFD</sequence>
<name>A0ACC0E3N6_9BASI</name>
<keyword evidence="2" id="KW-1185">Reference proteome</keyword>
<gene>
    <name evidence="1" type="ORF">MJO28_011499</name>
</gene>
<evidence type="ECO:0000313" key="1">
    <source>
        <dbReference type="EMBL" id="KAI7943971.1"/>
    </source>
</evidence>
<evidence type="ECO:0000313" key="2">
    <source>
        <dbReference type="Proteomes" id="UP001060170"/>
    </source>
</evidence>
<protein>
    <submittedName>
        <fullName evidence="1">Uncharacterized protein</fullName>
    </submittedName>
</protein>
<comment type="caution">
    <text evidence="1">The sequence shown here is derived from an EMBL/GenBank/DDBJ whole genome shotgun (WGS) entry which is preliminary data.</text>
</comment>
<reference evidence="2" key="2">
    <citation type="journal article" date="2018" name="Mol. Plant Microbe Interact.">
        <title>Genome sequence resources for the wheat stripe rust pathogen (Puccinia striiformis f. sp. tritici) and the barley stripe rust pathogen (Puccinia striiformis f. sp. hordei).</title>
        <authorList>
            <person name="Xia C."/>
            <person name="Wang M."/>
            <person name="Yin C."/>
            <person name="Cornejo O.E."/>
            <person name="Hulbert S.H."/>
            <person name="Chen X."/>
        </authorList>
    </citation>
    <scope>NUCLEOTIDE SEQUENCE [LARGE SCALE GENOMIC DNA]</scope>
    <source>
        <strain evidence="2">93-210</strain>
    </source>
</reference>
<dbReference type="Proteomes" id="UP001060170">
    <property type="component" value="Chromosome 11"/>
</dbReference>
<proteinExistence type="predicted"/>
<reference evidence="1 2" key="3">
    <citation type="journal article" date="2022" name="Microbiol. Spectr.">
        <title>Folding features and dynamics of 3D genome architecture in plant fungal pathogens.</title>
        <authorList>
            <person name="Xia C."/>
        </authorList>
    </citation>
    <scope>NUCLEOTIDE SEQUENCE [LARGE SCALE GENOMIC DNA]</scope>
    <source>
        <strain evidence="1 2">93-210</strain>
    </source>
</reference>
<dbReference type="EMBL" id="CM045875">
    <property type="protein sequence ID" value="KAI7943971.1"/>
    <property type="molecule type" value="Genomic_DNA"/>
</dbReference>